<keyword evidence="1" id="KW-0812">Transmembrane</keyword>
<accession>A0A9R1XUA5</accession>
<reference evidence="2 3" key="1">
    <citation type="journal article" date="2017" name="Nat. Commun.">
        <title>Genome assembly with in vitro proximity ligation data and whole-genome triplication in lettuce.</title>
        <authorList>
            <person name="Reyes-Chin-Wo S."/>
            <person name="Wang Z."/>
            <person name="Yang X."/>
            <person name="Kozik A."/>
            <person name="Arikit S."/>
            <person name="Song C."/>
            <person name="Xia L."/>
            <person name="Froenicke L."/>
            <person name="Lavelle D.O."/>
            <person name="Truco M.J."/>
            <person name="Xia R."/>
            <person name="Zhu S."/>
            <person name="Xu C."/>
            <person name="Xu H."/>
            <person name="Xu X."/>
            <person name="Cox K."/>
            <person name="Korf I."/>
            <person name="Meyers B.C."/>
            <person name="Michelmore R.W."/>
        </authorList>
    </citation>
    <scope>NUCLEOTIDE SEQUENCE [LARGE SCALE GENOMIC DNA]</scope>
    <source>
        <strain evidence="3">cv. Salinas</strain>
        <tissue evidence="2">Seedlings</tissue>
    </source>
</reference>
<feature type="transmembrane region" description="Helical" evidence="1">
    <location>
        <begin position="55"/>
        <end position="76"/>
    </location>
</feature>
<dbReference type="Proteomes" id="UP000235145">
    <property type="component" value="Unassembled WGS sequence"/>
</dbReference>
<protein>
    <submittedName>
        <fullName evidence="2">Uncharacterized protein</fullName>
    </submittedName>
</protein>
<comment type="caution">
    <text evidence="2">The sequence shown here is derived from an EMBL/GenBank/DDBJ whole genome shotgun (WGS) entry which is preliminary data.</text>
</comment>
<dbReference type="EMBL" id="NBSK02000001">
    <property type="protein sequence ID" value="KAJ0227755.1"/>
    <property type="molecule type" value="Genomic_DNA"/>
</dbReference>
<evidence type="ECO:0000313" key="2">
    <source>
        <dbReference type="EMBL" id="KAJ0227755.1"/>
    </source>
</evidence>
<organism evidence="2 3">
    <name type="scientific">Lactuca sativa</name>
    <name type="common">Garden lettuce</name>
    <dbReference type="NCBI Taxonomy" id="4236"/>
    <lineage>
        <taxon>Eukaryota</taxon>
        <taxon>Viridiplantae</taxon>
        <taxon>Streptophyta</taxon>
        <taxon>Embryophyta</taxon>
        <taxon>Tracheophyta</taxon>
        <taxon>Spermatophyta</taxon>
        <taxon>Magnoliopsida</taxon>
        <taxon>eudicotyledons</taxon>
        <taxon>Gunneridae</taxon>
        <taxon>Pentapetalae</taxon>
        <taxon>asterids</taxon>
        <taxon>campanulids</taxon>
        <taxon>Asterales</taxon>
        <taxon>Asteraceae</taxon>
        <taxon>Cichorioideae</taxon>
        <taxon>Cichorieae</taxon>
        <taxon>Lactucinae</taxon>
        <taxon>Lactuca</taxon>
    </lineage>
</organism>
<keyword evidence="3" id="KW-1185">Reference proteome</keyword>
<evidence type="ECO:0000313" key="3">
    <source>
        <dbReference type="Proteomes" id="UP000235145"/>
    </source>
</evidence>
<dbReference type="AlphaFoldDB" id="A0A9R1XUA5"/>
<evidence type="ECO:0000256" key="1">
    <source>
        <dbReference type="SAM" id="Phobius"/>
    </source>
</evidence>
<keyword evidence="1" id="KW-1133">Transmembrane helix</keyword>
<keyword evidence="1" id="KW-0472">Membrane</keyword>
<sequence>MNSTGCSRFHKNVSICCFSLTVDYVEDPITQWSIGGYSQASGNPVYLANFLYSSLYFGILMVYIMFYTFFLGAFWFESNHLYGFYCLIRV</sequence>
<name>A0A9R1XUA5_LACSA</name>
<proteinExistence type="predicted"/>
<gene>
    <name evidence="2" type="ORF">LSAT_V11C100037030</name>
</gene>